<dbReference type="STRING" id="291195.A0A437AN83"/>
<dbReference type="OrthoDB" id="270624at2759"/>
<keyword evidence="1" id="KW-0853">WD repeat</keyword>
<feature type="repeat" description="WD" evidence="1">
    <location>
        <begin position="221"/>
        <end position="260"/>
    </location>
</feature>
<dbReference type="InterPro" id="IPR015943">
    <property type="entry name" value="WD40/YVTN_repeat-like_dom_sf"/>
</dbReference>
<dbReference type="EMBL" id="RCSS01000188">
    <property type="protein sequence ID" value="RVD92569.1"/>
    <property type="molecule type" value="Genomic_DNA"/>
</dbReference>
<protein>
    <submittedName>
        <fullName evidence="2">WD40 domain-containing protein</fullName>
    </submittedName>
</protein>
<reference evidence="2 3" key="1">
    <citation type="submission" date="2018-10" db="EMBL/GenBank/DDBJ databases">
        <title>Draft genome sequence of the microsporidian Tubulinosema ratisbonensis.</title>
        <authorList>
            <person name="Polonais V."/>
            <person name="Peyretaillade E."/>
            <person name="Niehus S."/>
            <person name="Wawrzyniak I."/>
            <person name="Franchet A."/>
            <person name="Gaspin C."/>
            <person name="Reichstadt M."/>
            <person name="Belser C."/>
            <person name="Labadie K."/>
            <person name="Delbac F."/>
            <person name="Ferrandon D."/>
        </authorList>
    </citation>
    <scope>NUCLEOTIDE SEQUENCE [LARGE SCALE GENOMIC DNA]</scope>
    <source>
        <strain evidence="2 3">Franzen</strain>
    </source>
</reference>
<dbReference type="PANTHER" id="PTHR19872:SF7">
    <property type="entry name" value="F-BOX AND WD REPEAT DOMAIN CONTAINING PROTEIN 10B-RELATED"/>
    <property type="match status" value="1"/>
</dbReference>
<comment type="caution">
    <text evidence="2">The sequence shown here is derived from an EMBL/GenBank/DDBJ whole genome shotgun (WGS) entry which is preliminary data.</text>
</comment>
<gene>
    <name evidence="2" type="ORF">TUBRATIS_009230</name>
</gene>
<evidence type="ECO:0000313" key="3">
    <source>
        <dbReference type="Proteomes" id="UP000282876"/>
    </source>
</evidence>
<dbReference type="SUPFAM" id="SSF50978">
    <property type="entry name" value="WD40 repeat-like"/>
    <property type="match status" value="1"/>
</dbReference>
<dbReference type="VEuPathDB" id="MicrosporidiaDB:TUBRATIS_009230"/>
<keyword evidence="3" id="KW-1185">Reference proteome</keyword>
<evidence type="ECO:0000256" key="1">
    <source>
        <dbReference type="PROSITE-ProRule" id="PRU00221"/>
    </source>
</evidence>
<name>A0A437AN83_9MICR</name>
<dbReference type="PANTHER" id="PTHR19872">
    <property type="entry name" value="UBIQUITIN LIGASE SPECIFICITY FACTOR/HREP PROTEIN"/>
    <property type="match status" value="1"/>
</dbReference>
<sequence>MLSSIDFLSDDFTLKALETDQIDEDSSIEDEEILLTDKVIVSTYPSDETNSLLFYVYSSEYFYPHHEVSYPSLFFDCKVLEDNFVAVSSLSKDVLVFDPKIKNLDTFTYSLKGHQSNVLCLDYTDSLISGSEDKSIIFWDNLKIKERIQTNDEIVKLSVCNKLIAYLSNDKLVLRSNEEILKEIKLKEIEDIKLTPTKLFYSQGEGNLFVLDLVNYTQSSFKIHNEVINTIDFYNDWIVTGSEDKTVKVFDWVNNKLIRSFKVSDSVTKLKMNEGVCFYGGEDTELSYLNFKNACLKENQ</sequence>
<dbReference type="Pfam" id="PF00400">
    <property type="entry name" value="WD40"/>
    <property type="match status" value="2"/>
</dbReference>
<dbReference type="Gene3D" id="2.130.10.10">
    <property type="entry name" value="YVTN repeat-like/Quinoprotein amine dehydrogenase"/>
    <property type="match status" value="1"/>
</dbReference>
<accession>A0A437AN83</accession>
<dbReference type="SMART" id="SM00320">
    <property type="entry name" value="WD40"/>
    <property type="match status" value="2"/>
</dbReference>
<organism evidence="2 3">
    <name type="scientific">Tubulinosema ratisbonensis</name>
    <dbReference type="NCBI Taxonomy" id="291195"/>
    <lineage>
        <taxon>Eukaryota</taxon>
        <taxon>Fungi</taxon>
        <taxon>Fungi incertae sedis</taxon>
        <taxon>Microsporidia</taxon>
        <taxon>Tubulinosematoidea</taxon>
        <taxon>Tubulinosematidae</taxon>
        <taxon>Tubulinosema</taxon>
    </lineage>
</organism>
<proteinExistence type="predicted"/>
<dbReference type="PROSITE" id="PS50082">
    <property type="entry name" value="WD_REPEATS_2"/>
    <property type="match status" value="2"/>
</dbReference>
<feature type="repeat" description="WD" evidence="1">
    <location>
        <begin position="111"/>
        <end position="140"/>
    </location>
</feature>
<dbReference type="InterPro" id="IPR051075">
    <property type="entry name" value="SCF_subunit_WD-repeat"/>
</dbReference>
<dbReference type="InterPro" id="IPR001680">
    <property type="entry name" value="WD40_rpt"/>
</dbReference>
<dbReference type="InterPro" id="IPR036322">
    <property type="entry name" value="WD40_repeat_dom_sf"/>
</dbReference>
<evidence type="ECO:0000313" key="2">
    <source>
        <dbReference type="EMBL" id="RVD92569.1"/>
    </source>
</evidence>
<dbReference type="AlphaFoldDB" id="A0A437AN83"/>
<dbReference type="PROSITE" id="PS50294">
    <property type="entry name" value="WD_REPEATS_REGION"/>
    <property type="match status" value="1"/>
</dbReference>
<dbReference type="Proteomes" id="UP000282876">
    <property type="component" value="Unassembled WGS sequence"/>
</dbReference>